<keyword evidence="10 12" id="KW-0143">Chaperone</keyword>
<keyword evidence="2 12" id="KW-0813">Transport</keyword>
<dbReference type="Pfam" id="PF02096">
    <property type="entry name" value="60KD_IMP"/>
    <property type="match status" value="1"/>
</dbReference>
<feature type="transmembrane region" description="Helical" evidence="12">
    <location>
        <begin position="216"/>
        <end position="233"/>
    </location>
</feature>
<dbReference type="EMBL" id="MCHY01000001">
    <property type="protein sequence ID" value="RKD27078.1"/>
    <property type="molecule type" value="Genomic_DNA"/>
</dbReference>
<evidence type="ECO:0000313" key="14">
    <source>
        <dbReference type="EMBL" id="RKD27078.1"/>
    </source>
</evidence>
<dbReference type="GO" id="GO:0032977">
    <property type="term" value="F:membrane insertase activity"/>
    <property type="evidence" value="ECO:0007669"/>
    <property type="project" value="InterPro"/>
</dbReference>
<name>A0A419SRB6_9BACL</name>
<dbReference type="PANTHER" id="PTHR12428">
    <property type="entry name" value="OXA1"/>
    <property type="match status" value="1"/>
</dbReference>
<keyword evidence="8 12" id="KW-0472">Membrane</keyword>
<evidence type="ECO:0000313" key="15">
    <source>
        <dbReference type="Proteomes" id="UP000284219"/>
    </source>
</evidence>
<dbReference type="GO" id="GO:0005886">
    <property type="term" value="C:plasma membrane"/>
    <property type="evidence" value="ECO:0007669"/>
    <property type="project" value="UniProtKB-SubCell"/>
</dbReference>
<sequence>MERNILFITLKKYQLLILLLLSLFLLGGCGNNFTPIDSSSTGFFDHYFVYPFSLLIKKVAFWFQGNYGIAIVLITISIRFVLMPFLIRQSRSSKESQDKMAILRPEIDLIQEKYKGKKSTEDQLSMQRELSDLYKKHDFNPVKMATGCLPLIIQTPFLIGFYYAIRRTPEIAEQSFLWFNLGETDILFVVLAAIIYYIQARVGLIGLEEIQRKQMAIMGLISPIMIGVISLNVPAALPLYWAVGGLFMIVQTLIIKKYVY</sequence>
<dbReference type="OrthoDB" id="9780552at2"/>
<comment type="caution">
    <text evidence="14">The sequence shown here is derived from an EMBL/GenBank/DDBJ whole genome shotgun (WGS) entry which is preliminary data.</text>
</comment>
<keyword evidence="6 12" id="KW-0653">Protein transport</keyword>
<evidence type="ECO:0000256" key="5">
    <source>
        <dbReference type="ARBA" id="ARBA00022729"/>
    </source>
</evidence>
<comment type="similarity">
    <text evidence="12">Belongs to the OXA1/ALB3/YidC family. Type 2 subfamily.</text>
</comment>
<evidence type="ECO:0000256" key="7">
    <source>
        <dbReference type="ARBA" id="ARBA00022989"/>
    </source>
</evidence>
<evidence type="ECO:0000256" key="2">
    <source>
        <dbReference type="ARBA" id="ARBA00022448"/>
    </source>
</evidence>
<keyword evidence="15" id="KW-1185">Reference proteome</keyword>
<keyword evidence="4 12" id="KW-0812">Transmembrane</keyword>
<keyword evidence="7 12" id="KW-1133">Transmembrane helix</keyword>
<feature type="transmembrane region" description="Helical" evidence="12">
    <location>
        <begin position="67"/>
        <end position="87"/>
    </location>
</feature>
<accession>A0A419SRB6</accession>
<feature type="transmembrane region" description="Helical" evidence="12">
    <location>
        <begin position="144"/>
        <end position="165"/>
    </location>
</feature>
<evidence type="ECO:0000256" key="8">
    <source>
        <dbReference type="ARBA" id="ARBA00023136"/>
    </source>
</evidence>
<keyword evidence="11 12" id="KW-0449">Lipoprotein</keyword>
<proteinExistence type="inferred from homology"/>
<evidence type="ECO:0000256" key="9">
    <source>
        <dbReference type="ARBA" id="ARBA00023139"/>
    </source>
</evidence>
<dbReference type="NCBIfam" id="TIGR03592">
    <property type="entry name" value="yidC_oxa1_cterm"/>
    <property type="match status" value="1"/>
</dbReference>
<gene>
    <name evidence="12" type="primary">yidC</name>
    <name evidence="14" type="ORF">BEP19_00450</name>
</gene>
<evidence type="ECO:0000256" key="4">
    <source>
        <dbReference type="ARBA" id="ARBA00022692"/>
    </source>
</evidence>
<organism evidence="14 15">
    <name type="scientific">Ammoniphilus oxalaticus</name>
    <dbReference type="NCBI Taxonomy" id="66863"/>
    <lineage>
        <taxon>Bacteria</taxon>
        <taxon>Bacillati</taxon>
        <taxon>Bacillota</taxon>
        <taxon>Bacilli</taxon>
        <taxon>Bacillales</taxon>
        <taxon>Paenibacillaceae</taxon>
        <taxon>Aneurinibacillus group</taxon>
        <taxon>Ammoniphilus</taxon>
    </lineage>
</organism>
<feature type="transmembrane region" description="Helical" evidence="12">
    <location>
        <begin position="185"/>
        <end position="204"/>
    </location>
</feature>
<keyword evidence="9" id="KW-0564">Palmitate</keyword>
<dbReference type="RefSeq" id="WP_120187899.1">
    <property type="nucleotide sequence ID" value="NZ_MCHY01000001.1"/>
</dbReference>
<dbReference type="InterPro" id="IPR047196">
    <property type="entry name" value="YidC_ALB_C"/>
</dbReference>
<dbReference type="InterPro" id="IPR023060">
    <property type="entry name" value="YidC/YidC1/YidC2_Firmicutes"/>
</dbReference>
<dbReference type="GO" id="GO:0015031">
    <property type="term" value="P:protein transport"/>
    <property type="evidence" value="ECO:0007669"/>
    <property type="project" value="UniProtKB-KW"/>
</dbReference>
<feature type="domain" description="Membrane insertase YidC/Oxa/ALB C-terminal" evidence="13">
    <location>
        <begin position="67"/>
        <end position="257"/>
    </location>
</feature>
<dbReference type="CDD" id="cd20070">
    <property type="entry name" value="5TM_YidC_Alb3"/>
    <property type="match status" value="1"/>
</dbReference>
<dbReference type="AlphaFoldDB" id="A0A419SRB6"/>
<dbReference type="PANTHER" id="PTHR12428:SF65">
    <property type="entry name" value="CYTOCHROME C OXIDASE ASSEMBLY PROTEIN COX18, MITOCHONDRIAL"/>
    <property type="match status" value="1"/>
</dbReference>
<dbReference type="Proteomes" id="UP000284219">
    <property type="component" value="Unassembled WGS sequence"/>
</dbReference>
<evidence type="ECO:0000256" key="3">
    <source>
        <dbReference type="ARBA" id="ARBA00022475"/>
    </source>
</evidence>
<comment type="subcellular location">
    <subcellularLocation>
        <location evidence="1 12">Cell membrane</location>
        <topology evidence="1 12">Multi-pass membrane protein</topology>
    </subcellularLocation>
</comment>
<evidence type="ECO:0000256" key="12">
    <source>
        <dbReference type="HAMAP-Rule" id="MF_01811"/>
    </source>
</evidence>
<reference evidence="14 15" key="1">
    <citation type="submission" date="2016-08" db="EMBL/GenBank/DDBJ databases">
        <title>Novel Firmicute Genomes.</title>
        <authorList>
            <person name="Poppleton D.I."/>
            <person name="Gribaldo S."/>
        </authorList>
    </citation>
    <scope>NUCLEOTIDE SEQUENCE [LARGE SCALE GENOMIC DNA]</scope>
    <source>
        <strain evidence="14 15">RAOx-1</strain>
    </source>
</reference>
<evidence type="ECO:0000256" key="1">
    <source>
        <dbReference type="ARBA" id="ARBA00004651"/>
    </source>
</evidence>
<comment type="function">
    <text evidence="12">Required for the insertion and/or proper folding and/or complex formation of integral membrane proteins into the membrane. Involved in integration of membrane proteins that insert both dependently and independently of the Sec translocase complex, as well as at least some lipoproteins.</text>
</comment>
<dbReference type="InterPro" id="IPR001708">
    <property type="entry name" value="YidC/ALB3/OXA1/COX18"/>
</dbReference>
<evidence type="ECO:0000256" key="11">
    <source>
        <dbReference type="ARBA" id="ARBA00023288"/>
    </source>
</evidence>
<dbReference type="PRINTS" id="PR00701">
    <property type="entry name" value="60KDINNERMP"/>
</dbReference>
<keyword evidence="3 12" id="KW-1003">Cell membrane</keyword>
<dbReference type="HAMAP" id="MF_01811">
    <property type="entry name" value="YidC_type2"/>
    <property type="match status" value="1"/>
</dbReference>
<dbReference type="InterPro" id="IPR028055">
    <property type="entry name" value="YidC/Oxa/ALB_C"/>
</dbReference>
<dbReference type="PROSITE" id="PS51257">
    <property type="entry name" value="PROKAR_LIPOPROTEIN"/>
    <property type="match status" value="1"/>
</dbReference>
<keyword evidence="5 12" id="KW-0732">Signal</keyword>
<dbReference type="GO" id="GO:0051205">
    <property type="term" value="P:protein insertion into membrane"/>
    <property type="evidence" value="ECO:0007669"/>
    <property type="project" value="TreeGrafter"/>
</dbReference>
<evidence type="ECO:0000259" key="13">
    <source>
        <dbReference type="Pfam" id="PF02096"/>
    </source>
</evidence>
<protein>
    <recommendedName>
        <fullName evidence="12">Membrane protein insertase YidC</fullName>
    </recommendedName>
    <alternativeName>
        <fullName evidence="12">Foldase YidC</fullName>
    </alternativeName>
    <alternativeName>
        <fullName evidence="12">Membrane integrase YidC</fullName>
    </alternativeName>
    <alternativeName>
        <fullName evidence="12">Membrane protein YidC</fullName>
    </alternativeName>
</protein>
<evidence type="ECO:0000256" key="10">
    <source>
        <dbReference type="ARBA" id="ARBA00023186"/>
    </source>
</evidence>
<evidence type="ECO:0000256" key="6">
    <source>
        <dbReference type="ARBA" id="ARBA00022927"/>
    </source>
</evidence>